<evidence type="ECO:0000256" key="1">
    <source>
        <dbReference type="SAM" id="MobiDB-lite"/>
    </source>
</evidence>
<evidence type="ECO:0000313" key="2">
    <source>
        <dbReference type="EMBL" id="ELW62850.1"/>
    </source>
</evidence>
<feature type="compositionally biased region" description="Basic and acidic residues" evidence="1">
    <location>
        <begin position="154"/>
        <end position="165"/>
    </location>
</feature>
<feature type="compositionally biased region" description="Gly residues" evidence="1">
    <location>
        <begin position="41"/>
        <end position="54"/>
    </location>
</feature>
<accession>L9KIU3</accession>
<protein>
    <submittedName>
        <fullName evidence="2">Uncharacterized protein</fullName>
    </submittedName>
</protein>
<reference evidence="3" key="1">
    <citation type="submission" date="2012-07" db="EMBL/GenBank/DDBJ databases">
        <title>Genome of the Chinese tree shrew, a rising model animal genetically related to primates.</title>
        <authorList>
            <person name="Zhang G."/>
            <person name="Fan Y."/>
            <person name="Yao Y."/>
            <person name="Huang Z."/>
        </authorList>
    </citation>
    <scope>NUCLEOTIDE SEQUENCE [LARGE SCALE GENOMIC DNA]</scope>
</reference>
<dbReference type="AlphaFoldDB" id="L9KIU3"/>
<gene>
    <name evidence="2" type="ORF">TREES_T100017130</name>
</gene>
<reference evidence="3" key="2">
    <citation type="journal article" date="2013" name="Nat. Commun.">
        <title>Genome of the Chinese tree shrew.</title>
        <authorList>
            <person name="Fan Y."/>
            <person name="Huang Z.Y."/>
            <person name="Cao C.C."/>
            <person name="Chen C.S."/>
            <person name="Chen Y.X."/>
            <person name="Fan D.D."/>
            <person name="He J."/>
            <person name="Hou H.L."/>
            <person name="Hu L."/>
            <person name="Hu X.T."/>
            <person name="Jiang X.T."/>
            <person name="Lai R."/>
            <person name="Lang Y.S."/>
            <person name="Liang B."/>
            <person name="Liao S.G."/>
            <person name="Mu D."/>
            <person name="Ma Y.Y."/>
            <person name="Niu Y.Y."/>
            <person name="Sun X.Q."/>
            <person name="Xia J.Q."/>
            <person name="Xiao J."/>
            <person name="Xiong Z.Q."/>
            <person name="Xu L."/>
            <person name="Yang L."/>
            <person name="Zhang Y."/>
            <person name="Zhao W."/>
            <person name="Zhao X.D."/>
            <person name="Zheng Y.T."/>
            <person name="Zhou J.M."/>
            <person name="Zhu Y.B."/>
            <person name="Zhang G.J."/>
            <person name="Wang J."/>
            <person name="Yao Y.G."/>
        </authorList>
    </citation>
    <scope>NUCLEOTIDE SEQUENCE [LARGE SCALE GENOMIC DNA]</scope>
</reference>
<name>L9KIU3_TUPCH</name>
<dbReference type="EMBL" id="KB320799">
    <property type="protein sequence ID" value="ELW62850.1"/>
    <property type="molecule type" value="Genomic_DNA"/>
</dbReference>
<organism evidence="2 3">
    <name type="scientific">Tupaia chinensis</name>
    <name type="common">Chinese tree shrew</name>
    <name type="synonym">Tupaia belangeri chinensis</name>
    <dbReference type="NCBI Taxonomy" id="246437"/>
    <lineage>
        <taxon>Eukaryota</taxon>
        <taxon>Metazoa</taxon>
        <taxon>Chordata</taxon>
        <taxon>Craniata</taxon>
        <taxon>Vertebrata</taxon>
        <taxon>Euteleostomi</taxon>
        <taxon>Mammalia</taxon>
        <taxon>Eutheria</taxon>
        <taxon>Euarchontoglires</taxon>
        <taxon>Scandentia</taxon>
        <taxon>Tupaiidae</taxon>
        <taxon>Tupaia</taxon>
    </lineage>
</organism>
<proteinExistence type="predicted"/>
<sequence length="165" mass="16887">MSPAVQHPGSPGCRQHAAQMFVLGTSVLGLPRSPSLSLTLRGGGGAGGLGLGPEGRGRGARAVTQTPPPGWDCRRSLRVPPRHQEAPGTERSSSNPVSPEPSWADSSSQSAPHGALRPRLRSGMARAGDTASVTQETVVHRFPAAGGSSCGGSEVRRRGPDSVTT</sequence>
<dbReference type="Proteomes" id="UP000011518">
    <property type="component" value="Unassembled WGS sequence"/>
</dbReference>
<feature type="compositionally biased region" description="Low complexity" evidence="1">
    <location>
        <begin position="31"/>
        <end position="40"/>
    </location>
</feature>
<feature type="region of interest" description="Disordered" evidence="1">
    <location>
        <begin position="31"/>
        <end position="165"/>
    </location>
</feature>
<dbReference type="InParanoid" id="L9KIU3"/>
<keyword evidence="3" id="KW-1185">Reference proteome</keyword>
<evidence type="ECO:0000313" key="3">
    <source>
        <dbReference type="Proteomes" id="UP000011518"/>
    </source>
</evidence>